<proteinExistence type="predicted"/>
<accession>A0ABP8XF92</accession>
<comment type="caution">
    <text evidence="2">The sequence shown here is derived from an EMBL/GenBank/DDBJ whole genome shotgun (WGS) entry which is preliminary data.</text>
</comment>
<feature type="region of interest" description="Disordered" evidence="1">
    <location>
        <begin position="311"/>
        <end position="340"/>
    </location>
</feature>
<dbReference type="RefSeq" id="WP_253869349.1">
    <property type="nucleotide sequence ID" value="NZ_JAMTCT010000004.1"/>
</dbReference>
<reference evidence="3" key="1">
    <citation type="journal article" date="2019" name="Int. J. Syst. Evol. Microbiol.">
        <title>The Global Catalogue of Microorganisms (GCM) 10K type strain sequencing project: providing services to taxonomists for standard genome sequencing and annotation.</title>
        <authorList>
            <consortium name="The Broad Institute Genomics Platform"/>
            <consortium name="The Broad Institute Genome Sequencing Center for Infectious Disease"/>
            <person name="Wu L."/>
            <person name="Ma J."/>
        </authorList>
    </citation>
    <scope>NUCLEOTIDE SEQUENCE [LARGE SCALE GENOMIC DNA]</scope>
    <source>
        <strain evidence="3">JCM 17975</strain>
    </source>
</reference>
<gene>
    <name evidence="2" type="ORF">GCM10023198_30680</name>
</gene>
<sequence>MNAKDENVEGDAHLAADLIMGQLHAGTDLVVRATALMDRRALEAHQQISGVDRHWQIAIHLWPALKSVAHHTEQISGHLLAAGVDADMLAGLGPHPHYLRDPQRHLVFHTPIPPTSQWPHNDLPLHKLGAQNDPGRYDLVLANLPFHDVALFDPGRRARLGAYHGDLVASALDQTPGGLAVAIASPVFLDHPDAALRQVVDAKADLVGAVRLPGGAMRPDSHAKGPTDVLFLCHRQPGQAGPGIPAARDVITESGRGHLNEYWFNNAEHVLGQFRSDPESATFTVDPRSEPLGRSLQVAFDQIATVTINRLQPNTSGHPTPRPGPHRTPECIAPAYTPDL</sequence>
<dbReference type="EMBL" id="BAABHM010000012">
    <property type="protein sequence ID" value="GAA4706442.1"/>
    <property type="molecule type" value="Genomic_DNA"/>
</dbReference>
<protein>
    <recommendedName>
        <fullName evidence="4">Methyltransferase family protein</fullName>
    </recommendedName>
</protein>
<name>A0ABP8XF92_9MICO</name>
<evidence type="ECO:0008006" key="4">
    <source>
        <dbReference type="Google" id="ProtNLM"/>
    </source>
</evidence>
<evidence type="ECO:0000313" key="2">
    <source>
        <dbReference type="EMBL" id="GAA4706442.1"/>
    </source>
</evidence>
<evidence type="ECO:0000313" key="3">
    <source>
        <dbReference type="Proteomes" id="UP001500843"/>
    </source>
</evidence>
<dbReference type="Proteomes" id="UP001500843">
    <property type="component" value="Unassembled WGS sequence"/>
</dbReference>
<organism evidence="2 3">
    <name type="scientific">Promicromonospora umidemergens</name>
    <dbReference type="NCBI Taxonomy" id="629679"/>
    <lineage>
        <taxon>Bacteria</taxon>
        <taxon>Bacillati</taxon>
        <taxon>Actinomycetota</taxon>
        <taxon>Actinomycetes</taxon>
        <taxon>Micrococcales</taxon>
        <taxon>Promicromonosporaceae</taxon>
        <taxon>Promicromonospora</taxon>
    </lineage>
</organism>
<keyword evidence="3" id="KW-1185">Reference proteome</keyword>
<evidence type="ECO:0000256" key="1">
    <source>
        <dbReference type="SAM" id="MobiDB-lite"/>
    </source>
</evidence>